<dbReference type="GO" id="GO:0006457">
    <property type="term" value="P:protein folding"/>
    <property type="evidence" value="ECO:0000318"/>
    <property type="project" value="GO_Central"/>
</dbReference>
<organism evidence="5 6">
    <name type="scientific">Erythranthe guttata</name>
    <name type="common">Yellow monkey flower</name>
    <name type="synonym">Mimulus guttatus</name>
    <dbReference type="NCBI Taxonomy" id="4155"/>
    <lineage>
        <taxon>Eukaryota</taxon>
        <taxon>Viridiplantae</taxon>
        <taxon>Streptophyta</taxon>
        <taxon>Embryophyta</taxon>
        <taxon>Tracheophyta</taxon>
        <taxon>Spermatophyta</taxon>
        <taxon>Magnoliopsida</taxon>
        <taxon>eudicotyledons</taxon>
        <taxon>Gunneridae</taxon>
        <taxon>Pentapetalae</taxon>
        <taxon>asterids</taxon>
        <taxon>lamiids</taxon>
        <taxon>Lamiales</taxon>
        <taxon>Phrymaceae</taxon>
        <taxon>Erythranthe</taxon>
    </lineage>
</organism>
<dbReference type="GO" id="GO:0005783">
    <property type="term" value="C:endoplasmic reticulum"/>
    <property type="evidence" value="ECO:0000318"/>
    <property type="project" value="GO_Central"/>
</dbReference>
<dbReference type="PANTHER" id="PTHR45672:SF3">
    <property type="entry name" value="THIOREDOXIN DOMAIN-CONTAINING PROTEIN 5"/>
    <property type="match status" value="1"/>
</dbReference>
<feature type="non-terminal residue" evidence="5">
    <location>
        <position position="1"/>
    </location>
</feature>
<dbReference type="STRING" id="4155.A0A022PSW3"/>
<dbReference type="Gene3D" id="3.40.30.10">
    <property type="entry name" value="Glutaredoxin"/>
    <property type="match status" value="1"/>
</dbReference>
<keyword evidence="3" id="KW-1133">Transmembrane helix</keyword>
<evidence type="ECO:0000256" key="1">
    <source>
        <dbReference type="ARBA" id="ARBA00006347"/>
    </source>
</evidence>
<keyword evidence="2" id="KW-0732">Signal</keyword>
<gene>
    <name evidence="5" type="ORF">MIMGU_mgv1a0144282mg</name>
</gene>
<dbReference type="AlphaFoldDB" id="A0A022PSW3"/>
<dbReference type="eggNOG" id="KOG0191">
    <property type="taxonomic scope" value="Eukaryota"/>
</dbReference>
<dbReference type="GO" id="GO:0003756">
    <property type="term" value="F:protein disulfide isomerase activity"/>
    <property type="evidence" value="ECO:0000318"/>
    <property type="project" value="GO_Central"/>
</dbReference>
<dbReference type="EMBL" id="KI632313">
    <property type="protein sequence ID" value="EYU18871.1"/>
    <property type="molecule type" value="Genomic_DNA"/>
</dbReference>
<dbReference type="CDD" id="cd02961">
    <property type="entry name" value="PDI_a_family"/>
    <property type="match status" value="1"/>
</dbReference>
<evidence type="ECO:0000313" key="5">
    <source>
        <dbReference type="EMBL" id="EYU18871.1"/>
    </source>
</evidence>
<feature type="domain" description="Thioredoxin" evidence="4">
    <location>
        <begin position="39"/>
        <end position="169"/>
    </location>
</feature>
<name>A0A022PSW3_ERYGU</name>
<dbReference type="PANTHER" id="PTHR45672">
    <property type="entry name" value="PROTEIN DISULFIDE-ISOMERASE C17H9.14C-RELATED"/>
    <property type="match status" value="1"/>
</dbReference>
<dbReference type="InterPro" id="IPR051063">
    <property type="entry name" value="PDI"/>
</dbReference>
<evidence type="ECO:0000256" key="2">
    <source>
        <dbReference type="ARBA" id="ARBA00022729"/>
    </source>
</evidence>
<keyword evidence="6" id="KW-1185">Reference proteome</keyword>
<evidence type="ECO:0000259" key="4">
    <source>
        <dbReference type="PROSITE" id="PS51352"/>
    </source>
</evidence>
<sequence length="183" mass="20971">IQTQRFRALLISSEKHHRRVHRQLLPVTMRRRFTTLSASVLLLFLSSILLFTPLSNRSVKAEVITLTTETFSDKVQEKDTAWFVKFCLPWCKHCKNLGTVWEELGKEMEGEDEIEIGEVDCSTSKPVCSKVDIHSYPTFKLFYNGEEVTVYNGTRKVELLKAFAVQETEKAAAKAQLDDDAEL</sequence>
<dbReference type="SUPFAM" id="SSF52833">
    <property type="entry name" value="Thioredoxin-like"/>
    <property type="match status" value="1"/>
</dbReference>
<proteinExistence type="inferred from homology"/>
<reference evidence="5 6" key="1">
    <citation type="journal article" date="2013" name="Proc. Natl. Acad. Sci. U.S.A.">
        <title>Fine-scale variation in meiotic recombination in Mimulus inferred from population shotgun sequencing.</title>
        <authorList>
            <person name="Hellsten U."/>
            <person name="Wright K.M."/>
            <person name="Jenkins J."/>
            <person name="Shu S."/>
            <person name="Yuan Y."/>
            <person name="Wessler S.R."/>
            <person name="Schmutz J."/>
            <person name="Willis J.H."/>
            <person name="Rokhsar D.S."/>
        </authorList>
    </citation>
    <scope>NUCLEOTIDE SEQUENCE [LARGE SCALE GENOMIC DNA]</scope>
    <source>
        <strain evidence="6">cv. DUN x IM62</strain>
    </source>
</reference>
<keyword evidence="3" id="KW-0812">Transmembrane</keyword>
<protein>
    <recommendedName>
        <fullName evidence="4">Thioredoxin domain-containing protein</fullName>
    </recommendedName>
</protein>
<dbReference type="Pfam" id="PF00085">
    <property type="entry name" value="Thioredoxin"/>
    <property type="match status" value="1"/>
</dbReference>
<dbReference type="PROSITE" id="PS51352">
    <property type="entry name" value="THIOREDOXIN_2"/>
    <property type="match status" value="1"/>
</dbReference>
<accession>A0A022PSW3</accession>
<dbReference type="InterPro" id="IPR036249">
    <property type="entry name" value="Thioredoxin-like_sf"/>
</dbReference>
<evidence type="ECO:0000256" key="3">
    <source>
        <dbReference type="SAM" id="Phobius"/>
    </source>
</evidence>
<keyword evidence="3" id="KW-0472">Membrane</keyword>
<dbReference type="Proteomes" id="UP000030748">
    <property type="component" value="Unassembled WGS sequence"/>
</dbReference>
<dbReference type="InterPro" id="IPR013766">
    <property type="entry name" value="Thioredoxin_domain"/>
</dbReference>
<evidence type="ECO:0000313" key="6">
    <source>
        <dbReference type="Proteomes" id="UP000030748"/>
    </source>
</evidence>
<comment type="similarity">
    <text evidence="1">Belongs to the protein disulfide isomerase family.</text>
</comment>
<feature type="transmembrane region" description="Helical" evidence="3">
    <location>
        <begin position="33"/>
        <end position="54"/>
    </location>
</feature>